<dbReference type="Proteomes" id="UP000492821">
    <property type="component" value="Unassembled WGS sequence"/>
</dbReference>
<name>A0A7E4V788_PANRE</name>
<reference evidence="5" key="2">
    <citation type="submission" date="2020-10" db="UniProtKB">
        <authorList>
            <consortium name="WormBaseParasite"/>
        </authorList>
    </citation>
    <scope>IDENTIFICATION</scope>
</reference>
<feature type="domain" description="Vacuolar protein sorting-associated protein 13 VPS13 adaptor binding" evidence="3">
    <location>
        <begin position="1031"/>
        <end position="1578"/>
    </location>
</feature>
<sequence>MSLDGCDRNCILDADLAGLDLAMNRRSWTMLLDFFGALGEKPPPPGSKTPPEYNPDASLGALDEKYLELLYGAGKVPPEMLAKIAAAVAHPHKAAKKDDFQMHLRFNVAAARVHMTYPKNQSQLGLVILNGAVLDLRLNVKNVAEPMLMSIATSELFIHDATPFYSRMYSERVAFKANPAHGRSSESDEGKKIEINILKYRTNDPELKRDCDMRFRIIAPDTAKLHYVHTHRFFCAIMDFWMHFAELQDQVRRVNEMVSDCEDGQKARVFVDINFPGGVSLVLPLNQFSEQIILFDMATLKVSNKFQLASLTPEFNEQCVELNMNEDKYDCLLENMSVVCGGCLIHEGYRVSVDGPPKDFVSDVFLKHIGQGNFQNYYFAVMEKAILSRRYDLKIGVYRNLSALISHSAPDLTVLTQFEDIDLHFSSDFYCLMRGFLEKNLGEMLIPVPETVPIEVLENPERGFAVAIAFKYITLSFRLSFHNVHFHFLVPENPKIVAPGKFKKFGRMVLHKARISFDCYIDSLSEFDLICESTDLIDTRFEGGDKDAENVFPVILAPRNRNSTANSKNSMMKLMSEAHIMMKKDEAPVVTLVLQNSRIVLILDWLNNAKDFFLLNSTFVPPEEPTNTKHACAFSAPKDGVLTRSRSSVNLRPLHTVTLKITLRESDLILLEQPKDSSSLALVCFTTAVLNLHDQHGVFEGDFEVQRLNLSWCVMSSENSTRCQLSNDFTVTMTVQRDIPAVSASEQASALFEASKSGLGSVPAVAGLPKQKLNFELDEAIVRLSYKDLLVAKCVLEGSINRLTSSFANSVIPKRGEQPGRPPFIFENAFFNAASFCVWFLDDSQGVALPMMRLLLNDVHAEHQVGKATNPEHRVSENINAKLSIGMDYFNQRVFGWEPFIEPWNIDEFSVSWKGNFLNIRLRTEPSSPLDINLTQTLVQQMKHFLSKWAAIKKSLDRDFRNLCIRSRADHLPYLMRNDTGANLLFTTNVEEVVKARNEQRKPTAKWFTTTAGKSCTFEFPTKRLISGDKANELRQLIVRVDGWDEISPVDVDSVGTYFRVTKMTTSKRDPPRARVVVAVTMEPDGRKVVTIRSALVAINELPDAITLRLNNRAITNTNETTDIKLEPGAKQPIPLRFVNAEMEIILNSIGHPINWRAAKQPGDIVNTMIKYADKIGERAFWMCVSIKREHYPEYESVSGHTIVFTSPLTLLNLLPVEIEFSVGDNLKYSVGAGKRLKIMPIDLHHPLSLTVRSEQFRTVKPVIIHRAQFAERPSHDDKRISLPMIDGRGRPLDMYGSVYLTRGGGLHLSFWVPYWIVNRSGIPLIIKQEATEHDAAGQITDHEKAKDRAPLMFSFVDNCPQNCVVRVGRQFERDREYKPKFCKKFPLSAGVQALKLLLEHEQQATLMYDIGVEVRQCTGRYKDTQVVLFTPRYRLYNQSTTQLFVCHQEDVGHPSKHVPLAPKCNLIWHENFEDKRQLCIRRADVAHWSCPFRLDQIGSFHLTMRSQDDTPKFVRVEVALSGASFWVTFTDSVYFPAPIKIQNLSDVPVLYQQASKEHNHYRTICKANSTVEYSWDNLYGEKLLTLQVYENKSHSYDPSKPKRGPPLVYENYLYIRYAPSFAPARATDDKRTEDHDLVMEARVNGKVVLTPMNVADSSQRQLWRMASDGALENVGLNHTSDPGVRRVLDVLDKEGFALMVCPRRGERDVTQRWRFTNDDRLACGIDDMYVEAVSKNRLILAEEPSTNAVVSMTSEGVPIAQQFTMQHQKPGSGMLDVECLHVGPTLVVRITDHWDELAGTTSMPIANSLRSRQSRSRTRSPQSLQSPTQSIRTAGSRRRSRPRETHDSFSIAQEIPWNFNAELSLPSGIGVSLVNRNHEELVYMRLQGVQVDVSRIESTYQLTGHVNVIQADNQLLMTDRWHVLYCQVNCLKGAYVDGPDTPNSSSSSTSFIDLHTPLRPALKLEMNCTPMEHYDAFDCFRVKLCDMCVLLDETLLWKLVQFMQETDATEVVSTSSMVLPPNIEPDMSVPGAHSPDGTPTRRCYFGTLDLEVGNVALTAVTVAKNGLPKDLQLLKRQFNIKLVSFENALVSLPPFRQFHYFETMKFLVESLSNFYMLVLQNQTYNIVVSMDAFGNPRGLVTDVKESFQGLVFEGDISGFVYGLGYGVTKSLSKVASSMSHGVGSLTFDDQHELMRRRMLRMQPASNDGGSAAFSHLCNGVKGLGVGIVGGLTAIMGNSVKGAKKDGLTGLVKGVATGAVDTVTKPAQGFFDLLDGTASALKEVVGSQQLRKSRFAEYRVRLPRVGTNLQSLLPPYSEDLAEAQQELLRINSYSTNETLLDVEVILRHQSNGNRVEQRLLICSEQCLCLKQINDDPATVSQRIIYRYFKNIYVDVTANLGHGLVLICVAYDPTQRPPAPPKLYCGDAETARRICEKVLRAKQLYDHSKRTLAVSEDFDANGVNY</sequence>
<dbReference type="GO" id="GO:0045053">
    <property type="term" value="P:protein retention in Golgi apparatus"/>
    <property type="evidence" value="ECO:0007669"/>
    <property type="project" value="TreeGrafter"/>
</dbReference>
<evidence type="ECO:0000259" key="3">
    <source>
        <dbReference type="Pfam" id="PF25036"/>
    </source>
</evidence>
<keyword evidence="4" id="KW-1185">Reference proteome</keyword>
<evidence type="ECO:0000313" key="5">
    <source>
        <dbReference type="WBParaSite" id="Pan_g16953.t1"/>
    </source>
</evidence>
<dbReference type="Pfam" id="PF25036">
    <property type="entry name" value="VPS13_VAB"/>
    <property type="match status" value="1"/>
</dbReference>
<proteinExistence type="predicted"/>
<feature type="region of interest" description="Disordered" evidence="1">
    <location>
        <begin position="1806"/>
        <end position="1848"/>
    </location>
</feature>
<feature type="domain" description="VPS13-like middle region" evidence="2">
    <location>
        <begin position="484"/>
        <end position="942"/>
    </location>
</feature>
<evidence type="ECO:0000256" key="1">
    <source>
        <dbReference type="SAM" id="MobiDB-lite"/>
    </source>
</evidence>
<reference evidence="4" key="1">
    <citation type="journal article" date="2013" name="Genetics">
        <title>The draft genome and transcriptome of Panagrellus redivivus are shaped by the harsh demands of a free-living lifestyle.</title>
        <authorList>
            <person name="Srinivasan J."/>
            <person name="Dillman A.R."/>
            <person name="Macchietto M.G."/>
            <person name="Heikkinen L."/>
            <person name="Lakso M."/>
            <person name="Fracchia K.M."/>
            <person name="Antoshechkin I."/>
            <person name="Mortazavi A."/>
            <person name="Wong G."/>
            <person name="Sternberg P.W."/>
        </authorList>
    </citation>
    <scope>NUCLEOTIDE SEQUENCE [LARGE SCALE GENOMIC DNA]</scope>
    <source>
        <strain evidence="4">MT8872</strain>
    </source>
</reference>
<dbReference type="InterPro" id="IPR056747">
    <property type="entry name" value="VPS13-like_M"/>
</dbReference>
<accession>A0A7E4V788</accession>
<feature type="compositionally biased region" description="Low complexity" evidence="1">
    <location>
        <begin position="1820"/>
        <end position="1835"/>
    </location>
</feature>
<evidence type="ECO:0000313" key="4">
    <source>
        <dbReference type="Proteomes" id="UP000492821"/>
    </source>
</evidence>
<organism evidence="4 5">
    <name type="scientific">Panagrellus redivivus</name>
    <name type="common">Microworm</name>
    <dbReference type="NCBI Taxonomy" id="6233"/>
    <lineage>
        <taxon>Eukaryota</taxon>
        <taxon>Metazoa</taxon>
        <taxon>Ecdysozoa</taxon>
        <taxon>Nematoda</taxon>
        <taxon>Chromadorea</taxon>
        <taxon>Rhabditida</taxon>
        <taxon>Tylenchina</taxon>
        <taxon>Panagrolaimomorpha</taxon>
        <taxon>Panagrolaimoidea</taxon>
        <taxon>Panagrolaimidae</taxon>
        <taxon>Panagrellus</taxon>
    </lineage>
</organism>
<evidence type="ECO:0000259" key="2">
    <source>
        <dbReference type="Pfam" id="PF25033"/>
    </source>
</evidence>
<protein>
    <submittedName>
        <fullName evidence="5">Bactericidal permeability-increasing protein</fullName>
    </submittedName>
</protein>
<dbReference type="InterPro" id="IPR009543">
    <property type="entry name" value="VPS13_VAB"/>
</dbReference>
<dbReference type="GO" id="GO:0006623">
    <property type="term" value="P:protein targeting to vacuole"/>
    <property type="evidence" value="ECO:0007669"/>
    <property type="project" value="TreeGrafter"/>
</dbReference>
<dbReference type="PANTHER" id="PTHR16166:SF141">
    <property type="entry name" value="INTERMEMBRANE LIPID TRANSFER PROTEIN VPS13D"/>
    <property type="match status" value="1"/>
</dbReference>
<dbReference type="GO" id="GO:0007005">
    <property type="term" value="P:mitochondrion organization"/>
    <property type="evidence" value="ECO:0007669"/>
    <property type="project" value="TreeGrafter"/>
</dbReference>
<dbReference type="InterPro" id="IPR026847">
    <property type="entry name" value="VPS13"/>
</dbReference>
<dbReference type="Pfam" id="PF25033">
    <property type="entry name" value="VPS13_M"/>
    <property type="match status" value="1"/>
</dbReference>
<dbReference type="WBParaSite" id="Pan_g16953.t1">
    <property type="protein sequence ID" value="Pan_g16953.t1"/>
    <property type="gene ID" value="Pan_g16953"/>
</dbReference>
<dbReference type="PANTHER" id="PTHR16166">
    <property type="entry name" value="VACUOLAR PROTEIN SORTING-ASSOCIATED PROTEIN VPS13"/>
    <property type="match status" value="1"/>
</dbReference>